<dbReference type="Gene3D" id="2.40.50.230">
    <property type="entry name" value="Gp5 N-terminal domain"/>
    <property type="match status" value="1"/>
</dbReference>
<dbReference type="NCBIfam" id="TIGR01646">
    <property type="entry name" value="vgr_GE"/>
    <property type="match status" value="1"/>
</dbReference>
<dbReference type="Gene3D" id="3.55.50.10">
    <property type="entry name" value="Baseplate protein-like domains"/>
    <property type="match status" value="1"/>
</dbReference>
<organism evidence="3 4">
    <name type="scientific">Burkholderia stagnalis</name>
    <dbReference type="NCBI Taxonomy" id="1503054"/>
    <lineage>
        <taxon>Bacteria</taxon>
        <taxon>Pseudomonadati</taxon>
        <taxon>Pseudomonadota</taxon>
        <taxon>Betaproteobacteria</taxon>
        <taxon>Burkholderiales</taxon>
        <taxon>Burkholderiaceae</taxon>
        <taxon>Burkholderia</taxon>
        <taxon>Burkholderia cepacia complex</taxon>
    </lineage>
</organism>
<dbReference type="SUPFAM" id="SSF69255">
    <property type="entry name" value="gp5 N-terminal domain-like"/>
    <property type="match status" value="1"/>
</dbReference>
<dbReference type="InterPro" id="IPR006533">
    <property type="entry name" value="T6SS_Vgr_RhsGE"/>
</dbReference>
<feature type="domain" description="DUF2345" evidence="1">
    <location>
        <begin position="618"/>
        <end position="761"/>
    </location>
</feature>
<dbReference type="InterPro" id="IPR037026">
    <property type="entry name" value="Vgr_OB-fold_dom_sf"/>
</dbReference>
<dbReference type="Pfam" id="PF05954">
    <property type="entry name" value="Phage_GPD"/>
    <property type="match status" value="1"/>
</dbReference>
<dbReference type="Gene3D" id="2.30.110.50">
    <property type="match status" value="1"/>
</dbReference>
<dbReference type="Proteomes" id="UP000473470">
    <property type="component" value="Unassembled WGS sequence"/>
</dbReference>
<accession>A0A6L3N115</accession>
<dbReference type="Gene3D" id="4.10.220.110">
    <property type="match status" value="1"/>
</dbReference>
<evidence type="ECO:0000313" key="4">
    <source>
        <dbReference type="Proteomes" id="UP000473470"/>
    </source>
</evidence>
<reference evidence="3 4" key="1">
    <citation type="submission" date="2019-09" db="EMBL/GenBank/DDBJ databases">
        <title>Draft genome sequences of 48 bacterial type strains from the CCUG.</title>
        <authorList>
            <person name="Tunovic T."/>
            <person name="Pineiro-Iglesias B."/>
            <person name="Unosson C."/>
            <person name="Inganas E."/>
            <person name="Ohlen M."/>
            <person name="Cardew S."/>
            <person name="Jensie-Markopoulos S."/>
            <person name="Salva-Serra F."/>
            <person name="Jaen-Luchoro D."/>
            <person name="Karlsson R."/>
            <person name="Svensson-Stadler L."/>
            <person name="Chun J."/>
            <person name="Moore E."/>
        </authorList>
    </citation>
    <scope>NUCLEOTIDE SEQUENCE [LARGE SCALE GENOMIC DNA]</scope>
    <source>
        <strain evidence="3 4">CCUG 65686</strain>
    </source>
</reference>
<name>A0A6L3N115_9BURK</name>
<feature type="domain" description="Putative type VI secretion system Rhs element associated Vgr" evidence="2">
    <location>
        <begin position="503"/>
        <end position="596"/>
    </location>
</feature>
<dbReference type="Pfam" id="PF13296">
    <property type="entry name" value="T6SS_Vgr"/>
    <property type="match status" value="1"/>
</dbReference>
<dbReference type="SUPFAM" id="SSF69279">
    <property type="entry name" value="Phage tail proteins"/>
    <property type="match status" value="2"/>
</dbReference>
<dbReference type="EMBL" id="VZOK01000009">
    <property type="protein sequence ID" value="KAB0639601.1"/>
    <property type="molecule type" value="Genomic_DNA"/>
</dbReference>
<evidence type="ECO:0000259" key="2">
    <source>
        <dbReference type="Pfam" id="PF13296"/>
    </source>
</evidence>
<dbReference type="InterPro" id="IPR028244">
    <property type="entry name" value="T6SS_Rhs_Vgr_dom"/>
</dbReference>
<sequence>MTAMRTIHDVLKHPSAVVTQPLRLEIATLDTPISVFSFVLSEEMNTPFLADITVTSKDKQIDGAAVVGRPAIFTIEECASVPSTPGLIDPVQHAARTVHGVVTQWTRIRASRDEATYQLHLKPRLSLLGEVHDSAVFLDRSFRELLTETIVDRNLFQSFDVEFELEGLDGKFEQTVMYEETVANFINRHCRRAGVYYYFKQAKKEDGPQRDTLVFSNTPRGYMRALEVPLLPHSGLVSWHEAILTLETTRTLVPQVVREWDHNYRVPDDPLQVESVVAHDDRSVYGSVNRSIEHFHTVEEGQALADARRDELIARQTQFKGTSNVIGMTPGMVVRLTNDVMPEAPHGIVITKLVTTGSRSQSVTNQFDAIPAHQTYRPEYVPEKHWRWISGMLIGVIESGDDQPYAWVDEYGHYRVRLLFTRHSGKRGTNSMPMRLLRTSASYQGGLHIPLLPRSEVRVVATQGNCDRLLIAGAVHDYARRDLVHGKEGWYSRAVFRSPLLGNKLRFEDLKNHEGARLATVFGKTSLNMGYLVDSEKNKRGEGFEVTTLHWGTVCATKGLFFSADPISNPNAPHLDMPAAIAQLKAALQRVTDLAAATTQAKADPADRATQAALLDGLNQLRDAGLLASAPGGMAFVTPKSVQHSAGENVIVSAGQDMDVSIVKRLRIVAGDLISVCAHKLGIKIFSKGKVELQAQGAPMDIFSDQQLHVSSADANVLVSAKTRAMVVSSGASMTIENGSVVFNCPGEFRIKAASFTFEGPGHTSVELPQLPVSDYQPNARYSHTH</sequence>
<dbReference type="Pfam" id="PF10106">
    <property type="entry name" value="DUF2345"/>
    <property type="match status" value="1"/>
</dbReference>
<evidence type="ECO:0000259" key="1">
    <source>
        <dbReference type="Pfam" id="PF10106"/>
    </source>
</evidence>
<dbReference type="InterPro" id="IPR018769">
    <property type="entry name" value="VgrG2_DUF2345"/>
</dbReference>
<dbReference type="AlphaFoldDB" id="A0A6L3N115"/>
<comment type="caution">
    <text evidence="3">The sequence shown here is derived from an EMBL/GenBank/DDBJ whole genome shotgun (WGS) entry which is preliminary data.</text>
</comment>
<gene>
    <name evidence="3" type="primary">vgrG</name>
    <name evidence="3" type="ORF">F7R25_08350</name>
</gene>
<proteinExistence type="predicted"/>
<evidence type="ECO:0000313" key="3">
    <source>
        <dbReference type="EMBL" id="KAB0639601.1"/>
    </source>
</evidence>
<protein>
    <submittedName>
        <fullName evidence="3">Type VI secretion system tip protein VgrG</fullName>
    </submittedName>
</protein>